<dbReference type="PANTHER" id="PTHR13312">
    <property type="entry name" value="HIV-INDUCED PROTEIN-7-LIKE PROTEASE"/>
    <property type="match status" value="1"/>
</dbReference>
<feature type="compositionally biased region" description="Low complexity" evidence="4">
    <location>
        <begin position="72"/>
        <end position="81"/>
    </location>
</feature>
<dbReference type="InterPro" id="IPR003323">
    <property type="entry name" value="OTU_dom"/>
</dbReference>
<keyword evidence="2 3" id="KW-0378">Hydrolase</keyword>
<feature type="region of interest" description="Disordered" evidence="4">
    <location>
        <begin position="180"/>
        <end position="213"/>
    </location>
</feature>
<name>A0AAW1SYU4_9CHLO</name>
<evidence type="ECO:0000313" key="8">
    <source>
        <dbReference type="Proteomes" id="UP001485043"/>
    </source>
</evidence>
<sequence>MLTPVCWGCQAGLSPERAGREHRTSFARLTRLQARRENGAAEPTRVLRPSRSQQEELSRDHIRASFADIQDSSPSTSTASRSGHDSTHNNTSIDAKQPQRRNHQRQHAAFPDLMISQPYSIVMFAWGCLLVYSGRLMGCWAGMLAAGLWLSCAGAGAMVLLSLAATACLAYNLVSGGNPPTASSAPQETLPHTPATQAPTAAETARPSQSRSREYRSHWWRKDQALLQASSAAVADSIGSKLSPSEASKMERAIAAGLKQQLPTAIQGVFMDPDMNMRFDVTANINTLFALVGVIFFWRGIWTLWDVGLGDSMFSEVGGIGLGLVIMLIIKWRKLPLAEGLPVWDRAVSQRVLAKTGPALSKASLTRVRIRGDGNCLFRALARGHHQLLAGQAGSLEEADERLAAQKLRSCVCRELRSRQADIEPFLDDDFGSYVRRMESDAVWGGEPELAVAPHCLLRPIDVFTQRRMGPLEQISSYGDEYRPAAAVSLFFHQGGHYDLLVPAAPSSKL</sequence>
<keyword evidence="3" id="KW-0833">Ubl conjugation pathway</keyword>
<feature type="transmembrane region" description="Helical" evidence="5">
    <location>
        <begin position="144"/>
        <end position="174"/>
    </location>
</feature>
<reference evidence="7 8" key="1">
    <citation type="journal article" date="2024" name="Nat. Commun.">
        <title>Phylogenomics reveals the evolutionary origins of lichenization in chlorophyte algae.</title>
        <authorList>
            <person name="Puginier C."/>
            <person name="Libourel C."/>
            <person name="Otte J."/>
            <person name="Skaloud P."/>
            <person name="Haon M."/>
            <person name="Grisel S."/>
            <person name="Petersen M."/>
            <person name="Berrin J.G."/>
            <person name="Delaux P.M."/>
            <person name="Dal Grande F."/>
            <person name="Keller J."/>
        </authorList>
    </citation>
    <scope>NUCLEOTIDE SEQUENCE [LARGE SCALE GENOMIC DNA]</scope>
    <source>
        <strain evidence="7 8">SAG 2523</strain>
    </source>
</reference>
<feature type="domain" description="OTU" evidence="6">
    <location>
        <begin position="365"/>
        <end position="504"/>
    </location>
</feature>
<dbReference type="AlphaFoldDB" id="A0AAW1SYU4"/>
<dbReference type="Proteomes" id="UP001485043">
    <property type="component" value="Unassembled WGS sequence"/>
</dbReference>
<evidence type="ECO:0000256" key="3">
    <source>
        <dbReference type="RuleBase" id="RU367104"/>
    </source>
</evidence>
<dbReference type="EMBL" id="JALJOV010000634">
    <property type="protein sequence ID" value="KAK9862238.1"/>
    <property type="molecule type" value="Genomic_DNA"/>
</dbReference>
<dbReference type="PANTHER" id="PTHR13312:SF6">
    <property type="entry name" value="UBIQUITIN THIOESTERASE OTU"/>
    <property type="match status" value="1"/>
</dbReference>
<evidence type="ECO:0000256" key="5">
    <source>
        <dbReference type="SAM" id="Phobius"/>
    </source>
</evidence>
<dbReference type="InterPro" id="IPR038765">
    <property type="entry name" value="Papain-like_cys_pep_sf"/>
</dbReference>
<proteinExistence type="predicted"/>
<keyword evidence="5" id="KW-0472">Membrane</keyword>
<keyword evidence="3" id="KW-0963">Cytoplasm</keyword>
<protein>
    <recommendedName>
        <fullName evidence="3">Ubiquitin thioesterase OTU</fullName>
        <ecNumber evidence="3">3.4.19.12</ecNumber>
    </recommendedName>
</protein>
<feature type="transmembrane region" description="Helical" evidence="5">
    <location>
        <begin position="313"/>
        <end position="330"/>
    </location>
</feature>
<dbReference type="PROSITE" id="PS50802">
    <property type="entry name" value="OTU"/>
    <property type="match status" value="1"/>
</dbReference>
<dbReference type="GO" id="GO:0036503">
    <property type="term" value="P:ERAD pathway"/>
    <property type="evidence" value="ECO:0007669"/>
    <property type="project" value="TreeGrafter"/>
</dbReference>
<keyword evidence="3" id="KW-0788">Thiol protease</keyword>
<dbReference type="SUPFAM" id="SSF54001">
    <property type="entry name" value="Cysteine proteinases"/>
    <property type="match status" value="1"/>
</dbReference>
<dbReference type="Pfam" id="PF02338">
    <property type="entry name" value="OTU"/>
    <property type="match status" value="1"/>
</dbReference>
<dbReference type="GO" id="GO:0005634">
    <property type="term" value="C:nucleus"/>
    <property type="evidence" value="ECO:0007669"/>
    <property type="project" value="TreeGrafter"/>
</dbReference>
<evidence type="ECO:0000256" key="4">
    <source>
        <dbReference type="SAM" id="MobiDB-lite"/>
    </source>
</evidence>
<dbReference type="GO" id="GO:0004843">
    <property type="term" value="F:cysteine-type deubiquitinase activity"/>
    <property type="evidence" value="ECO:0007669"/>
    <property type="project" value="UniProtKB-UniRule"/>
</dbReference>
<organism evidence="7 8">
    <name type="scientific">Apatococcus fuscideae</name>
    <dbReference type="NCBI Taxonomy" id="2026836"/>
    <lineage>
        <taxon>Eukaryota</taxon>
        <taxon>Viridiplantae</taxon>
        <taxon>Chlorophyta</taxon>
        <taxon>core chlorophytes</taxon>
        <taxon>Trebouxiophyceae</taxon>
        <taxon>Chlorellales</taxon>
        <taxon>Chlorellaceae</taxon>
        <taxon>Apatococcus</taxon>
    </lineage>
</organism>
<feature type="transmembrane region" description="Helical" evidence="5">
    <location>
        <begin position="281"/>
        <end position="301"/>
    </location>
</feature>
<keyword evidence="3" id="KW-0645">Protease</keyword>
<gene>
    <name evidence="7" type="ORF">WJX84_002419</name>
</gene>
<comment type="function">
    <text evidence="3">Hydrolase that can remove conjugated ubiquitin from proteins and may therefore play an important regulatory role at the level of protein turnover by preventing degradation.</text>
</comment>
<keyword evidence="5" id="KW-1133">Transmembrane helix</keyword>
<feature type="transmembrane region" description="Helical" evidence="5">
    <location>
        <begin position="109"/>
        <end position="132"/>
    </location>
</feature>
<evidence type="ECO:0000256" key="2">
    <source>
        <dbReference type="ARBA" id="ARBA00022801"/>
    </source>
</evidence>
<dbReference type="GO" id="GO:0030968">
    <property type="term" value="P:endoplasmic reticulum unfolded protein response"/>
    <property type="evidence" value="ECO:0007669"/>
    <property type="project" value="TreeGrafter"/>
</dbReference>
<accession>A0AAW1SYU4</accession>
<feature type="compositionally biased region" description="Basic and acidic residues" evidence="4">
    <location>
        <begin position="53"/>
        <end position="63"/>
    </location>
</feature>
<keyword evidence="8" id="KW-1185">Reference proteome</keyword>
<keyword evidence="5" id="KW-0812">Transmembrane</keyword>
<evidence type="ECO:0000259" key="6">
    <source>
        <dbReference type="PROSITE" id="PS50802"/>
    </source>
</evidence>
<evidence type="ECO:0000313" key="7">
    <source>
        <dbReference type="EMBL" id="KAK9862238.1"/>
    </source>
</evidence>
<feature type="region of interest" description="Disordered" evidence="4">
    <location>
        <begin position="31"/>
        <end position="106"/>
    </location>
</feature>
<dbReference type="GO" id="GO:0016579">
    <property type="term" value="P:protein deubiquitination"/>
    <property type="evidence" value="ECO:0007669"/>
    <property type="project" value="TreeGrafter"/>
</dbReference>
<evidence type="ECO:0000256" key="1">
    <source>
        <dbReference type="ARBA" id="ARBA00000707"/>
    </source>
</evidence>
<comment type="catalytic activity">
    <reaction evidence="1 3">
        <text>Thiol-dependent hydrolysis of ester, thioester, amide, peptide and isopeptide bonds formed by the C-terminal Gly of ubiquitin (a 76-residue protein attached to proteins as an intracellular targeting signal).</text>
        <dbReference type="EC" id="3.4.19.12"/>
    </reaction>
</comment>
<dbReference type="Gene3D" id="3.90.70.80">
    <property type="match status" value="1"/>
</dbReference>
<feature type="compositionally biased region" description="Low complexity" evidence="4">
    <location>
        <begin position="189"/>
        <end position="207"/>
    </location>
</feature>
<dbReference type="GO" id="GO:0005829">
    <property type="term" value="C:cytosol"/>
    <property type="evidence" value="ECO:0007669"/>
    <property type="project" value="TreeGrafter"/>
</dbReference>
<comment type="caution">
    <text evidence="7">The sequence shown here is derived from an EMBL/GenBank/DDBJ whole genome shotgun (WGS) entry which is preliminary data.</text>
</comment>
<dbReference type="EC" id="3.4.19.12" evidence="3"/>
<comment type="subcellular location">
    <subcellularLocation>
        <location evidence="3">Cytoplasm</location>
    </subcellularLocation>
</comment>